<gene>
    <name evidence="2" type="ORF">TAV2_LOCUS18720</name>
</gene>
<proteinExistence type="predicted"/>
<sequence>MENWGGVDYGYEQESRLWILEDAEKQEWSSMAFALPSEWESLYGAYGITVYRGVFYTGERELMVFYPWLESSKPFCVCYYDFNRV</sequence>
<dbReference type="EMBL" id="OU466862">
    <property type="protein sequence ID" value="CAH2072140.1"/>
    <property type="molecule type" value="Genomic_DNA"/>
</dbReference>
<reference evidence="2 3" key="1">
    <citation type="submission" date="2022-03" db="EMBL/GenBank/DDBJ databases">
        <authorList>
            <person name="Nunn A."/>
            <person name="Chopra R."/>
            <person name="Nunn A."/>
            <person name="Contreras Garrido A."/>
        </authorList>
    </citation>
    <scope>NUCLEOTIDE SEQUENCE [LARGE SCALE GENOMIC DNA]</scope>
</reference>
<evidence type="ECO:0000313" key="3">
    <source>
        <dbReference type="Proteomes" id="UP000836841"/>
    </source>
</evidence>
<feature type="domain" description="F-box associated beta-propeller type 3" evidence="1">
    <location>
        <begin position="12"/>
        <end position="84"/>
    </location>
</feature>
<evidence type="ECO:0000259" key="1">
    <source>
        <dbReference type="Pfam" id="PF08268"/>
    </source>
</evidence>
<keyword evidence="3" id="KW-1185">Reference proteome</keyword>
<name>A0AAU9SS75_THLAR</name>
<dbReference type="Proteomes" id="UP000836841">
    <property type="component" value="Chromosome 6"/>
</dbReference>
<organism evidence="2 3">
    <name type="scientific">Thlaspi arvense</name>
    <name type="common">Field penny-cress</name>
    <dbReference type="NCBI Taxonomy" id="13288"/>
    <lineage>
        <taxon>Eukaryota</taxon>
        <taxon>Viridiplantae</taxon>
        <taxon>Streptophyta</taxon>
        <taxon>Embryophyta</taxon>
        <taxon>Tracheophyta</taxon>
        <taxon>Spermatophyta</taxon>
        <taxon>Magnoliopsida</taxon>
        <taxon>eudicotyledons</taxon>
        <taxon>Gunneridae</taxon>
        <taxon>Pentapetalae</taxon>
        <taxon>rosids</taxon>
        <taxon>malvids</taxon>
        <taxon>Brassicales</taxon>
        <taxon>Brassicaceae</taxon>
        <taxon>Thlaspideae</taxon>
        <taxon>Thlaspi</taxon>
    </lineage>
</organism>
<evidence type="ECO:0000313" key="2">
    <source>
        <dbReference type="EMBL" id="CAH2072140.1"/>
    </source>
</evidence>
<dbReference type="AlphaFoldDB" id="A0AAU9SS75"/>
<protein>
    <recommendedName>
        <fullName evidence="1">F-box associated beta-propeller type 3 domain-containing protein</fullName>
    </recommendedName>
</protein>
<accession>A0AAU9SS75</accession>
<dbReference type="Pfam" id="PF08268">
    <property type="entry name" value="FBA_3"/>
    <property type="match status" value="1"/>
</dbReference>
<dbReference type="InterPro" id="IPR013187">
    <property type="entry name" value="F-box-assoc_dom_typ3"/>
</dbReference>